<keyword evidence="1 2" id="KW-0238">DNA-binding</keyword>
<dbReference type="GO" id="GO:0003677">
    <property type="term" value="F:DNA binding"/>
    <property type="evidence" value="ECO:0007669"/>
    <property type="project" value="UniProtKB-UniRule"/>
</dbReference>
<keyword evidence="6" id="KW-1185">Reference proteome</keyword>
<dbReference type="Pfam" id="PF00440">
    <property type="entry name" value="TetR_N"/>
    <property type="match status" value="1"/>
</dbReference>
<dbReference type="EMBL" id="JAMOIL010000016">
    <property type="protein sequence ID" value="MCM0621301.1"/>
    <property type="molecule type" value="Genomic_DNA"/>
</dbReference>
<feature type="compositionally biased region" description="Polar residues" evidence="3">
    <location>
        <begin position="1"/>
        <end position="21"/>
    </location>
</feature>
<gene>
    <name evidence="5" type="ORF">M8330_13480</name>
</gene>
<evidence type="ECO:0000256" key="3">
    <source>
        <dbReference type="SAM" id="MobiDB-lite"/>
    </source>
</evidence>
<dbReference type="InterPro" id="IPR001647">
    <property type="entry name" value="HTH_TetR"/>
</dbReference>
<accession>A0A9X2D8W8</accession>
<feature type="compositionally biased region" description="Basic and acidic residues" evidence="3">
    <location>
        <begin position="25"/>
        <end position="37"/>
    </location>
</feature>
<evidence type="ECO:0000313" key="5">
    <source>
        <dbReference type="EMBL" id="MCM0621301.1"/>
    </source>
</evidence>
<evidence type="ECO:0000256" key="1">
    <source>
        <dbReference type="ARBA" id="ARBA00023125"/>
    </source>
</evidence>
<dbReference type="SUPFAM" id="SSF46689">
    <property type="entry name" value="Homeodomain-like"/>
    <property type="match status" value="1"/>
</dbReference>
<evidence type="ECO:0000256" key="2">
    <source>
        <dbReference type="PROSITE-ProRule" id="PRU00335"/>
    </source>
</evidence>
<dbReference type="Gene3D" id="1.10.357.10">
    <property type="entry name" value="Tetracycline Repressor, domain 2"/>
    <property type="match status" value="1"/>
</dbReference>
<dbReference type="InterPro" id="IPR009057">
    <property type="entry name" value="Homeodomain-like_sf"/>
</dbReference>
<dbReference type="RefSeq" id="WP_250827757.1">
    <property type="nucleotide sequence ID" value="NZ_JAMOIL010000016.1"/>
</dbReference>
<reference evidence="5" key="1">
    <citation type="submission" date="2022-05" db="EMBL/GenBank/DDBJ databases">
        <authorList>
            <person name="Tuo L."/>
        </authorList>
    </citation>
    <scope>NUCLEOTIDE SEQUENCE</scope>
    <source>
        <strain evidence="5">BSK12Z-4</strain>
    </source>
</reference>
<evidence type="ECO:0000259" key="4">
    <source>
        <dbReference type="PROSITE" id="PS50977"/>
    </source>
</evidence>
<feature type="DNA-binding region" description="H-T-H motif" evidence="2">
    <location>
        <begin position="63"/>
        <end position="82"/>
    </location>
</feature>
<dbReference type="PROSITE" id="PS50977">
    <property type="entry name" value="HTH_TETR_2"/>
    <property type="match status" value="1"/>
</dbReference>
<comment type="caution">
    <text evidence="5">The sequence shown here is derived from an EMBL/GenBank/DDBJ whole genome shotgun (WGS) entry which is preliminary data.</text>
</comment>
<name>A0A9X2D8W8_9ACTN</name>
<feature type="domain" description="HTH tetR-type" evidence="4">
    <location>
        <begin position="39"/>
        <end position="100"/>
    </location>
</feature>
<organism evidence="5 6">
    <name type="scientific">Nocardioides bruguierae</name>
    <dbReference type="NCBI Taxonomy" id="2945102"/>
    <lineage>
        <taxon>Bacteria</taxon>
        <taxon>Bacillati</taxon>
        <taxon>Actinomycetota</taxon>
        <taxon>Actinomycetes</taxon>
        <taxon>Propionibacteriales</taxon>
        <taxon>Nocardioidaceae</taxon>
        <taxon>Nocardioides</taxon>
    </lineage>
</organism>
<feature type="region of interest" description="Disordered" evidence="3">
    <location>
        <begin position="1"/>
        <end position="37"/>
    </location>
</feature>
<sequence>MSSEQTPETHDTSNTPGTTPGTDPARTDPARTDPRELGRATRAKLVEAATRAFAEHGAFNASLLDITRQAGQRNRGAVHYHFGSREKLLAAVLEQHADFLAERELRLLEVARSRPVTDLASAVEPAVRPMVELAGTGWRGRCYPVILGELVAEEVLDEEPDLRTAVEHSGGYAVFELIAQRMPPMSEALLRERLSLFSGFALRAIGDRSRALDRAERGEAGPHHRPQLDEDGFVANLVGMSVAMLTAPVPDPEPAFLADPTG</sequence>
<dbReference type="Proteomes" id="UP001139485">
    <property type="component" value="Unassembled WGS sequence"/>
</dbReference>
<evidence type="ECO:0000313" key="6">
    <source>
        <dbReference type="Proteomes" id="UP001139485"/>
    </source>
</evidence>
<dbReference type="AlphaFoldDB" id="A0A9X2D8W8"/>
<proteinExistence type="predicted"/>
<protein>
    <submittedName>
        <fullName evidence="5">TetR family transcriptional regulator</fullName>
    </submittedName>
</protein>